<dbReference type="KEGG" id="pib:BBD41_20675"/>
<dbReference type="InterPro" id="IPR008844">
    <property type="entry name" value="Spore_GerAC-like"/>
</dbReference>
<evidence type="ECO:0000259" key="8">
    <source>
        <dbReference type="Pfam" id="PF05504"/>
    </source>
</evidence>
<reference evidence="10" key="1">
    <citation type="submission" date="2016-08" db="EMBL/GenBank/DDBJ databases">
        <title>Complete Genome Seqeunce of Paenibacillus sp. nov. IHBB 9852 from high altitute lake of Indian trans-Himalayas.</title>
        <authorList>
            <person name="Kiran S."/>
            <person name="Swarnkar M.K."/>
            <person name="Rana A."/>
            <person name="Tewari R."/>
            <person name="Gulati A."/>
        </authorList>
    </citation>
    <scope>NUCLEOTIDE SEQUENCE [LARGE SCALE GENOMIC DNA]</scope>
    <source>
        <strain evidence="10">IHBB 9852</strain>
    </source>
</reference>
<comment type="subcellular location">
    <subcellularLocation>
        <location evidence="1">Membrane</location>
        <topology evidence="1">Lipid-anchor</topology>
    </subcellularLocation>
</comment>
<dbReference type="Pfam" id="PF05504">
    <property type="entry name" value="Spore_GerAC"/>
    <property type="match status" value="1"/>
</dbReference>
<dbReference type="GO" id="GO:0009847">
    <property type="term" value="P:spore germination"/>
    <property type="evidence" value="ECO:0007669"/>
    <property type="project" value="InterPro"/>
</dbReference>
<dbReference type="InterPro" id="IPR038501">
    <property type="entry name" value="Spore_GerAC_C_sf"/>
</dbReference>
<name>A0A1B2E491_9BACL</name>
<sequence length="389" mass="43303">MRALVRLLLVITPLFTLAGCGFMMTKVEINEQTFVFAMYIDKGKQPNTVEVTISAPLPNRLTSGSQAGGQGSGDPYAMVTKSSVTVQDALSLIQRDLTRRFDFSHTRSVVVGHRYAGAGLHDLMDWFQREPTTDLDTYLFVAPGEAKQVASLTPVFEQMPSEVLARIGDRDNVIGTTFLDCLIGASANQGYALTYLSAGMKPMIADQGKLEPWVGVQGTALFQDHRLRATLPLEPSLTISWAENQLKGSVYTVNWDKSGKASVFLIQNRAKKSVRLVDGRPVFTIKLNGIGDVIFKRNGILTDSLSAKYAIERELNEVIKEQLATAMRTSQRVRADILQLGMLLDWNYPDYWEKVRRNWSKTYAEEAVIEIVTDVKVRNFGSVLKSKPE</sequence>
<evidence type="ECO:0000256" key="3">
    <source>
        <dbReference type="ARBA" id="ARBA00022544"/>
    </source>
</evidence>
<comment type="similarity">
    <text evidence="2">Belongs to the GerABKC lipoprotein family.</text>
</comment>
<dbReference type="PANTHER" id="PTHR35789">
    <property type="entry name" value="SPORE GERMINATION PROTEIN B3"/>
    <property type="match status" value="1"/>
</dbReference>
<evidence type="ECO:0000256" key="6">
    <source>
        <dbReference type="ARBA" id="ARBA00023139"/>
    </source>
</evidence>
<dbReference type="PANTHER" id="PTHR35789:SF1">
    <property type="entry name" value="SPORE GERMINATION PROTEIN B3"/>
    <property type="match status" value="1"/>
</dbReference>
<dbReference type="AlphaFoldDB" id="A0A1B2E491"/>
<keyword evidence="3" id="KW-0309">Germination</keyword>
<keyword evidence="4" id="KW-0732">Signal</keyword>
<dbReference type="RefSeq" id="WP_099478611.1">
    <property type="nucleotide sequence ID" value="NZ_CP016809.1"/>
</dbReference>
<keyword evidence="6" id="KW-0564">Palmitate</keyword>
<evidence type="ECO:0000256" key="5">
    <source>
        <dbReference type="ARBA" id="ARBA00023136"/>
    </source>
</evidence>
<accession>A0A1B2E491</accession>
<feature type="domain" description="Spore germination protein N-terminal" evidence="9">
    <location>
        <begin position="26"/>
        <end position="169"/>
    </location>
</feature>
<feature type="domain" description="Spore germination GerAC-like C-terminal" evidence="8">
    <location>
        <begin position="217"/>
        <end position="381"/>
    </location>
</feature>
<dbReference type="NCBIfam" id="TIGR02887">
    <property type="entry name" value="spore_ger_x_C"/>
    <property type="match status" value="1"/>
</dbReference>
<dbReference type="PROSITE" id="PS51257">
    <property type="entry name" value="PROKAR_LIPOPROTEIN"/>
    <property type="match status" value="1"/>
</dbReference>
<evidence type="ECO:0000256" key="2">
    <source>
        <dbReference type="ARBA" id="ARBA00007886"/>
    </source>
</evidence>
<dbReference type="InterPro" id="IPR057336">
    <property type="entry name" value="GerAC_N"/>
</dbReference>
<evidence type="ECO:0000256" key="4">
    <source>
        <dbReference type="ARBA" id="ARBA00022729"/>
    </source>
</evidence>
<evidence type="ECO:0000256" key="1">
    <source>
        <dbReference type="ARBA" id="ARBA00004635"/>
    </source>
</evidence>
<evidence type="ECO:0000259" key="9">
    <source>
        <dbReference type="Pfam" id="PF25198"/>
    </source>
</evidence>
<organism evidence="10">
    <name type="scientific">Paenibacillus ihbetae</name>
    <dbReference type="NCBI Taxonomy" id="1870820"/>
    <lineage>
        <taxon>Bacteria</taxon>
        <taxon>Bacillati</taxon>
        <taxon>Bacillota</taxon>
        <taxon>Bacilli</taxon>
        <taxon>Bacillales</taxon>
        <taxon>Paenibacillaceae</taxon>
        <taxon>Paenibacillus</taxon>
    </lineage>
</organism>
<keyword evidence="5" id="KW-0472">Membrane</keyword>
<dbReference type="EMBL" id="CP016809">
    <property type="protein sequence ID" value="ANY74780.1"/>
    <property type="molecule type" value="Genomic_DNA"/>
</dbReference>
<keyword evidence="7" id="KW-0449">Lipoprotein</keyword>
<evidence type="ECO:0000256" key="7">
    <source>
        <dbReference type="ARBA" id="ARBA00023288"/>
    </source>
</evidence>
<dbReference type="GO" id="GO:0016020">
    <property type="term" value="C:membrane"/>
    <property type="evidence" value="ECO:0007669"/>
    <property type="project" value="UniProtKB-SubCell"/>
</dbReference>
<protein>
    <submittedName>
        <fullName evidence="10">Spore gernimation protein GerC</fullName>
    </submittedName>
</protein>
<proteinExistence type="inferred from homology"/>
<dbReference type="Gene3D" id="3.30.300.210">
    <property type="entry name" value="Nutrient germinant receptor protein C, domain 3"/>
    <property type="match status" value="1"/>
</dbReference>
<dbReference type="InterPro" id="IPR046953">
    <property type="entry name" value="Spore_GerAC-like_C"/>
</dbReference>
<evidence type="ECO:0000313" key="10">
    <source>
        <dbReference type="EMBL" id="ANY74780.1"/>
    </source>
</evidence>
<gene>
    <name evidence="10" type="ORF">BBD41_20675</name>
</gene>
<dbReference type="Pfam" id="PF25198">
    <property type="entry name" value="Spore_GerAC_N"/>
    <property type="match status" value="1"/>
</dbReference>